<dbReference type="Proteomes" id="UP000015101">
    <property type="component" value="Unassembled WGS sequence"/>
</dbReference>
<dbReference type="SUPFAM" id="SSF56219">
    <property type="entry name" value="DNase I-like"/>
    <property type="match status" value="1"/>
</dbReference>
<dbReference type="InterPro" id="IPR036691">
    <property type="entry name" value="Endo/exonu/phosph_ase_sf"/>
</dbReference>
<dbReference type="OrthoDB" id="6761209at2759"/>
<evidence type="ECO:0000313" key="2">
    <source>
        <dbReference type="EMBL" id="ESN91435.1"/>
    </source>
</evidence>
<dbReference type="EnsemblMetazoa" id="HelroT165469">
    <property type="protein sequence ID" value="HelroP165469"/>
    <property type="gene ID" value="HelroG165469"/>
</dbReference>
<evidence type="ECO:0000259" key="1">
    <source>
        <dbReference type="Pfam" id="PF03372"/>
    </source>
</evidence>
<protein>
    <recommendedName>
        <fullName evidence="1">Endonuclease/exonuclease/phosphatase domain-containing protein</fullName>
    </recommendedName>
</protein>
<dbReference type="RefSeq" id="XP_009030288.1">
    <property type="nucleotide sequence ID" value="XM_009032040.1"/>
</dbReference>
<reference evidence="2 4" key="2">
    <citation type="journal article" date="2013" name="Nature">
        <title>Insights into bilaterian evolution from three spiralian genomes.</title>
        <authorList>
            <person name="Simakov O."/>
            <person name="Marletaz F."/>
            <person name="Cho S.J."/>
            <person name="Edsinger-Gonzales E."/>
            <person name="Havlak P."/>
            <person name="Hellsten U."/>
            <person name="Kuo D.H."/>
            <person name="Larsson T."/>
            <person name="Lv J."/>
            <person name="Arendt D."/>
            <person name="Savage R."/>
            <person name="Osoegawa K."/>
            <person name="de Jong P."/>
            <person name="Grimwood J."/>
            <person name="Chapman J.A."/>
            <person name="Shapiro H."/>
            <person name="Aerts A."/>
            <person name="Otillar R.P."/>
            <person name="Terry A.Y."/>
            <person name="Boore J.L."/>
            <person name="Grigoriev I.V."/>
            <person name="Lindberg D.R."/>
            <person name="Seaver E.C."/>
            <person name="Weisblat D.A."/>
            <person name="Putnam N.H."/>
            <person name="Rokhsar D.S."/>
        </authorList>
    </citation>
    <scope>NUCLEOTIDE SEQUENCE</scope>
</reference>
<evidence type="ECO:0000313" key="3">
    <source>
        <dbReference type="EnsemblMetazoa" id="HelroP165469"/>
    </source>
</evidence>
<dbReference type="CTD" id="20201050"/>
<dbReference type="GeneID" id="20201050"/>
<dbReference type="EMBL" id="KB097700">
    <property type="protein sequence ID" value="ESN91435.1"/>
    <property type="molecule type" value="Genomic_DNA"/>
</dbReference>
<dbReference type="PANTHER" id="PTHR33776">
    <property type="entry name" value="ENDO/EXONUCLEASE/PHOSPHATASE DOMAIN-CONTAINING PROTEIN"/>
    <property type="match status" value="1"/>
</dbReference>
<keyword evidence="4" id="KW-1185">Reference proteome</keyword>
<name>T1EWV0_HELRO</name>
<dbReference type="HOGENOM" id="CLU_017177_1_0_1"/>
<proteinExistence type="predicted"/>
<dbReference type="Pfam" id="PF03372">
    <property type="entry name" value="Exo_endo_phos"/>
    <property type="match status" value="1"/>
</dbReference>
<dbReference type="KEGG" id="hro:HELRODRAFT_165469"/>
<feature type="domain" description="Endonuclease/exonuclease/phosphatase" evidence="1">
    <location>
        <begin position="45"/>
        <end position="247"/>
    </location>
</feature>
<dbReference type="InParanoid" id="T1EWV0"/>
<sequence length="494" mass="57584">MNKNFIEENLEESKYYTVKELSNIIKLKNKMKNNHLPIIHLNARSLFHKLLNLEIFLKQFDDFFKIIVISETWLNNETVDLIKLNNYNFVYKNRKSKRGGGVGVFIKHDIKYVVNDNSAFDDENVDVLCVDIESGHASSRGVLKVIAIYRPPNYKFEPFLNKINLILHAIKSADKTVIVGDFNVNLLDNDSNDSKDFQNLLFSFCFSPLINLPTRVTCNAYSLIDNIFTNLYQHCESGVIVSDFSDHFPVYAIVENFKTAINDDQILCRKINKTSIFFIKKALSLQNWHSVKNEKNIDTACLNFYNILNKTLDTYAPLQWQKQKYKKAWVSDEIIKLSKKQNRLYKIAVAAPNSANIEKYKKFRNYFTSVKRKAEKNYFQQKFEEAKSCSKQKWEIINGIMNRKQNNLEINKLKVDDKIIEDPEEISILFNENFINVTEKLLENQIVTEDKLKINSAICKSMYMNSTNEEEVTYIVQNLSNKKSTNMGDDSTRN</sequence>
<dbReference type="STRING" id="6412.T1EWV0"/>
<reference evidence="4" key="1">
    <citation type="submission" date="2012-12" db="EMBL/GenBank/DDBJ databases">
        <authorList>
            <person name="Hellsten U."/>
            <person name="Grimwood J."/>
            <person name="Chapman J.A."/>
            <person name="Shapiro H."/>
            <person name="Aerts A."/>
            <person name="Otillar R.P."/>
            <person name="Terry A.Y."/>
            <person name="Boore J.L."/>
            <person name="Simakov O."/>
            <person name="Marletaz F."/>
            <person name="Cho S.-J."/>
            <person name="Edsinger-Gonzales E."/>
            <person name="Havlak P."/>
            <person name="Kuo D.-H."/>
            <person name="Larsson T."/>
            <person name="Lv J."/>
            <person name="Arendt D."/>
            <person name="Savage R."/>
            <person name="Osoegawa K."/>
            <person name="de Jong P."/>
            <person name="Lindberg D.R."/>
            <person name="Seaver E.C."/>
            <person name="Weisblat D.A."/>
            <person name="Putnam N.H."/>
            <person name="Grigoriev I.V."/>
            <person name="Rokhsar D.S."/>
        </authorList>
    </citation>
    <scope>NUCLEOTIDE SEQUENCE</scope>
</reference>
<dbReference type="AlphaFoldDB" id="T1EWV0"/>
<dbReference type="OMA" id="MSQTHIC"/>
<dbReference type="GO" id="GO:0003824">
    <property type="term" value="F:catalytic activity"/>
    <property type="evidence" value="ECO:0007669"/>
    <property type="project" value="InterPro"/>
</dbReference>
<gene>
    <name evidence="3" type="primary">20201050</name>
    <name evidence="2" type="ORF">HELRODRAFT_165469</name>
</gene>
<dbReference type="InterPro" id="IPR005135">
    <property type="entry name" value="Endo/exonuclease/phosphatase"/>
</dbReference>
<reference evidence="3" key="3">
    <citation type="submission" date="2015-06" db="UniProtKB">
        <authorList>
            <consortium name="EnsemblMetazoa"/>
        </authorList>
    </citation>
    <scope>IDENTIFICATION</scope>
</reference>
<accession>T1EWV0</accession>
<dbReference type="Gene3D" id="3.60.10.10">
    <property type="entry name" value="Endonuclease/exonuclease/phosphatase"/>
    <property type="match status" value="1"/>
</dbReference>
<dbReference type="EMBL" id="AMQM01002065">
    <property type="status" value="NOT_ANNOTATED_CDS"/>
    <property type="molecule type" value="Genomic_DNA"/>
</dbReference>
<evidence type="ECO:0000313" key="4">
    <source>
        <dbReference type="Proteomes" id="UP000015101"/>
    </source>
</evidence>
<organism evidence="3 4">
    <name type="scientific">Helobdella robusta</name>
    <name type="common">Californian leech</name>
    <dbReference type="NCBI Taxonomy" id="6412"/>
    <lineage>
        <taxon>Eukaryota</taxon>
        <taxon>Metazoa</taxon>
        <taxon>Spiralia</taxon>
        <taxon>Lophotrochozoa</taxon>
        <taxon>Annelida</taxon>
        <taxon>Clitellata</taxon>
        <taxon>Hirudinea</taxon>
        <taxon>Rhynchobdellida</taxon>
        <taxon>Glossiphoniidae</taxon>
        <taxon>Helobdella</taxon>
    </lineage>
</organism>
<dbReference type="EMBL" id="AMQM01002064">
    <property type="status" value="NOT_ANNOTATED_CDS"/>
    <property type="molecule type" value="Genomic_DNA"/>
</dbReference>
<dbReference type="PANTHER" id="PTHR33776:SF4">
    <property type="entry name" value="ENDONUCLEASE_EXONUCLEASE_PHOSPHATASE DOMAIN-CONTAINING PROTEIN"/>
    <property type="match status" value="1"/>
</dbReference>